<protein>
    <submittedName>
        <fullName evidence="3">Uncharacterized protein</fullName>
    </submittedName>
</protein>
<proteinExistence type="predicted"/>
<keyword evidence="2" id="KW-1185">Reference proteome</keyword>
<evidence type="ECO:0000256" key="1">
    <source>
        <dbReference type="SAM" id="SignalP"/>
    </source>
</evidence>
<dbReference type="Proteomes" id="UP000887575">
    <property type="component" value="Unassembled WGS sequence"/>
</dbReference>
<feature type="signal peptide" evidence="1">
    <location>
        <begin position="1"/>
        <end position="17"/>
    </location>
</feature>
<name>A0AAF3ETU8_9BILA</name>
<feature type="chain" id="PRO_5042252494" evidence="1">
    <location>
        <begin position="18"/>
        <end position="307"/>
    </location>
</feature>
<dbReference type="WBParaSite" id="MBELARI_LOCUS17592">
    <property type="protein sequence ID" value="MBELARI_LOCUS17592"/>
    <property type="gene ID" value="MBELARI_LOCUS17592"/>
</dbReference>
<dbReference type="AlphaFoldDB" id="A0AAF3ETU8"/>
<organism evidence="2 3">
    <name type="scientific">Mesorhabditis belari</name>
    <dbReference type="NCBI Taxonomy" id="2138241"/>
    <lineage>
        <taxon>Eukaryota</taxon>
        <taxon>Metazoa</taxon>
        <taxon>Ecdysozoa</taxon>
        <taxon>Nematoda</taxon>
        <taxon>Chromadorea</taxon>
        <taxon>Rhabditida</taxon>
        <taxon>Rhabditina</taxon>
        <taxon>Rhabditomorpha</taxon>
        <taxon>Rhabditoidea</taxon>
        <taxon>Rhabditidae</taxon>
        <taxon>Mesorhabditinae</taxon>
        <taxon>Mesorhabditis</taxon>
    </lineage>
</organism>
<keyword evidence="1" id="KW-0732">Signal</keyword>
<evidence type="ECO:0000313" key="2">
    <source>
        <dbReference type="Proteomes" id="UP000887575"/>
    </source>
</evidence>
<sequence>MRFLLVIFVSLFAETFAETFAESDLCNECATPLLKKKWYTTGLPNYPSTLDFTDNCLIAGIYTRSTSCTTCFELSFPLDGSQQMVRGCWRNFVQGYDDLIEAGERCEYSISTTDNNTQISLGSSGKSTSNPVTVMRTCKPKDEPCNGKFAVYNQGGDVGPLGGAKEQVTTQCALGGVPIVEAGMGRECYSCSKYGQDGTCHRKSKSTCRSGGYCLKMDGKLGKNQVVMRSCAPINPFADSSGQSRDVCFHVDGKFEIGSMFGIGTDYTFDKKSYICICKTDRCNPARAQSVLLAGILSLLVTIRFFL</sequence>
<evidence type="ECO:0000313" key="3">
    <source>
        <dbReference type="WBParaSite" id="MBELARI_LOCUS17592"/>
    </source>
</evidence>
<accession>A0AAF3ETU8</accession>
<reference evidence="3" key="1">
    <citation type="submission" date="2024-02" db="UniProtKB">
        <authorList>
            <consortium name="WormBaseParasite"/>
        </authorList>
    </citation>
    <scope>IDENTIFICATION</scope>
</reference>